<gene>
    <name evidence="6" type="ORF">BL253_17700</name>
</gene>
<evidence type="ECO:0000313" key="6">
    <source>
        <dbReference type="EMBL" id="ONH29045.1"/>
    </source>
</evidence>
<evidence type="ECO:0000256" key="4">
    <source>
        <dbReference type="ARBA" id="ARBA00023014"/>
    </source>
</evidence>
<dbReference type="Gene3D" id="2.102.10.10">
    <property type="entry name" value="Rieske [2Fe-2S] iron-sulphur domain"/>
    <property type="match status" value="1"/>
</dbReference>
<comment type="caution">
    <text evidence="6">The sequence shown here is derived from an EMBL/GenBank/DDBJ whole genome shotgun (WGS) entry which is preliminary data.</text>
</comment>
<dbReference type="PANTHER" id="PTHR21496:SF23">
    <property type="entry name" value="3-PHENYLPROPIONATE_CINNAMIC ACID DIOXYGENASE FERREDOXIN SUBUNIT"/>
    <property type="match status" value="1"/>
</dbReference>
<reference evidence="7" key="1">
    <citation type="submission" date="2016-10" db="EMBL/GenBank/DDBJ databases">
        <title>Frankia sp. NRRL B-16386 Genome sequencing.</title>
        <authorList>
            <person name="Ghodhbane-Gtari F."/>
            <person name="Swanson E."/>
            <person name="Gueddou A."/>
            <person name="Hezbri K."/>
            <person name="Ktari K."/>
            <person name="Nouioui I."/>
            <person name="Morris K."/>
            <person name="Simpson S."/>
            <person name="Abebe-Akele F."/>
            <person name="Thomas K."/>
            <person name="Gtari M."/>
            <person name="Tisa L.S."/>
        </authorList>
    </citation>
    <scope>NUCLEOTIDE SEQUENCE [LARGE SCALE GENOMIC DNA]</scope>
    <source>
        <strain evidence="7">NRRL B-16386</strain>
    </source>
</reference>
<accession>A0A1V2I974</accession>
<dbReference type="GO" id="GO:0016705">
    <property type="term" value="F:oxidoreductase activity, acting on paired donors, with incorporation or reduction of molecular oxygen"/>
    <property type="evidence" value="ECO:0007669"/>
    <property type="project" value="UniProtKB-ARBA"/>
</dbReference>
<dbReference type="Proteomes" id="UP000188929">
    <property type="component" value="Unassembled WGS sequence"/>
</dbReference>
<dbReference type="AlphaFoldDB" id="A0A1V2I974"/>
<keyword evidence="2" id="KW-0479">Metal-binding</keyword>
<evidence type="ECO:0000256" key="1">
    <source>
        <dbReference type="ARBA" id="ARBA00022714"/>
    </source>
</evidence>
<dbReference type="InterPro" id="IPR036922">
    <property type="entry name" value="Rieske_2Fe-2S_sf"/>
</dbReference>
<evidence type="ECO:0000259" key="5">
    <source>
        <dbReference type="PROSITE" id="PS51296"/>
    </source>
</evidence>
<dbReference type="SUPFAM" id="SSF50022">
    <property type="entry name" value="ISP domain"/>
    <property type="match status" value="1"/>
</dbReference>
<dbReference type="PROSITE" id="PS51296">
    <property type="entry name" value="RIESKE"/>
    <property type="match status" value="1"/>
</dbReference>
<dbReference type="EMBL" id="MOMC01000035">
    <property type="protein sequence ID" value="ONH29045.1"/>
    <property type="molecule type" value="Genomic_DNA"/>
</dbReference>
<dbReference type="InterPro" id="IPR017941">
    <property type="entry name" value="Rieske_2Fe-2S"/>
</dbReference>
<dbReference type="STRING" id="1834516.BL253_17700"/>
<dbReference type="GO" id="GO:0046872">
    <property type="term" value="F:metal ion binding"/>
    <property type="evidence" value="ECO:0007669"/>
    <property type="project" value="UniProtKB-KW"/>
</dbReference>
<dbReference type="GO" id="GO:0051537">
    <property type="term" value="F:2 iron, 2 sulfur cluster binding"/>
    <property type="evidence" value="ECO:0007669"/>
    <property type="project" value="UniProtKB-KW"/>
</dbReference>
<dbReference type="PANTHER" id="PTHR21496">
    <property type="entry name" value="FERREDOXIN-RELATED"/>
    <property type="match status" value="1"/>
</dbReference>
<keyword evidence="7" id="KW-1185">Reference proteome</keyword>
<evidence type="ECO:0000256" key="2">
    <source>
        <dbReference type="ARBA" id="ARBA00022723"/>
    </source>
</evidence>
<evidence type="ECO:0000313" key="7">
    <source>
        <dbReference type="Proteomes" id="UP000188929"/>
    </source>
</evidence>
<sequence>MAPASTGAVHRLGPLDEIPVGEARTYAVGDAQIAVFRLRGDVLRAIDAVCPHAGGPLADGQADAEVVICPLHSHVFNLATGESSSGAPPIGCHPVRLAADGRIELTL</sequence>
<keyword evidence="3" id="KW-0408">Iron</keyword>
<feature type="domain" description="Rieske" evidence="5">
    <location>
        <begin position="10"/>
        <end position="104"/>
    </location>
</feature>
<keyword evidence="1" id="KW-0001">2Fe-2S</keyword>
<evidence type="ECO:0000256" key="3">
    <source>
        <dbReference type="ARBA" id="ARBA00023004"/>
    </source>
</evidence>
<keyword evidence="4" id="KW-0411">Iron-sulfur</keyword>
<proteinExistence type="predicted"/>
<name>A0A1V2I974_9ACTN</name>
<dbReference type="Pfam" id="PF00355">
    <property type="entry name" value="Rieske"/>
    <property type="match status" value="1"/>
</dbReference>
<dbReference type="GO" id="GO:0004497">
    <property type="term" value="F:monooxygenase activity"/>
    <property type="evidence" value="ECO:0007669"/>
    <property type="project" value="UniProtKB-ARBA"/>
</dbReference>
<protein>
    <submittedName>
        <fullName evidence="6">(2Fe-2S)-binding protein</fullName>
    </submittedName>
</protein>
<organism evidence="6 7">
    <name type="scientific">Pseudofrankia asymbiotica</name>
    <dbReference type="NCBI Taxonomy" id="1834516"/>
    <lineage>
        <taxon>Bacteria</taxon>
        <taxon>Bacillati</taxon>
        <taxon>Actinomycetota</taxon>
        <taxon>Actinomycetes</taxon>
        <taxon>Frankiales</taxon>
        <taxon>Frankiaceae</taxon>
        <taxon>Pseudofrankia</taxon>
    </lineage>
</organism>